<dbReference type="Gene3D" id="1.10.3210.10">
    <property type="entry name" value="Hypothetical protein af1432"/>
    <property type="match status" value="1"/>
</dbReference>
<dbReference type="OrthoDB" id="9991235at2759"/>
<dbReference type="Gene3D" id="3.30.70.2760">
    <property type="match status" value="1"/>
</dbReference>
<feature type="region of interest" description="Disordered" evidence="1">
    <location>
        <begin position="621"/>
        <end position="653"/>
    </location>
</feature>
<keyword evidence="4" id="KW-1185">Reference proteome</keyword>
<name>A0A9W7FVX0_9STRA</name>
<proteinExistence type="predicted"/>
<evidence type="ECO:0000313" key="3">
    <source>
        <dbReference type="EMBL" id="GMI23001.1"/>
    </source>
</evidence>
<dbReference type="AlphaFoldDB" id="A0A9W7FVX0"/>
<gene>
    <name evidence="3" type="ORF">TrCOL_g32</name>
</gene>
<dbReference type="SMART" id="SM00471">
    <property type="entry name" value="HDc"/>
    <property type="match status" value="1"/>
</dbReference>
<dbReference type="Pfam" id="PF01966">
    <property type="entry name" value="HD"/>
    <property type="match status" value="1"/>
</dbReference>
<dbReference type="InterPro" id="IPR003607">
    <property type="entry name" value="HD/PDEase_dom"/>
</dbReference>
<organism evidence="3 4">
    <name type="scientific">Triparma columacea</name>
    <dbReference type="NCBI Taxonomy" id="722753"/>
    <lineage>
        <taxon>Eukaryota</taxon>
        <taxon>Sar</taxon>
        <taxon>Stramenopiles</taxon>
        <taxon>Ochrophyta</taxon>
        <taxon>Bolidophyceae</taxon>
        <taxon>Parmales</taxon>
        <taxon>Triparmaceae</taxon>
        <taxon>Triparma</taxon>
    </lineage>
</organism>
<dbReference type="PANTHER" id="PTHR11373">
    <property type="entry name" value="DEOXYNUCLEOSIDE TRIPHOSPHATE TRIPHOSPHOHYDROLASE"/>
    <property type="match status" value="1"/>
</dbReference>
<sequence length="758" mass="83863">MVSLSLPDDYGASSFETYPLKHKNGAYSRTNDDIHNSIELDALTLAFLDTPQMQRLRGLNQLGLSNYVYIPATHTRFEHSLGVAHLAQTLCENLRRRQPKLEITAKDVVCVKLAGLLHDLGHGPFSHLYDGELRKQLKLRENDASSASTSTSTSTSKPASASAPVTPLGEDPSTFNEKNSGWTHEDASLVMIDAALAHMGLSIDMDNPDEPLKQIGNGIDRNTFGVYDAILDDIPEENILTSRDLYFIKECIHASDGPLDGNIKFEGRKREKEFLYDIVSNRHSGLDVDKMDYFARDMKRTLGSGQVNFMLIEEAFVAKGLCGQGLVKKGNEYVVGKCCRACLNRGKTQEHYMLCWPEKDAVKAMEFFKTRFSMHSNVYTHKTVKAIEYMVTDILVLADPYLPISNGKGGTTRISQAMVDPDAYLQLKDSVLDLIECSPDVRLAPAQKLIKRLRSRELYKCVKAFPVSDTAVAQKFWRDSDENSVREAIAAKATEVMKRNREIIGWGEENGGGVEGEVTKEDIIVEKRAIHHGQKKDNPVDKMRFVAKSELTRLKNTPQMLPSAKKISDKVYEANMPRKFQELLLRVYSKSLSKGDLILAATEEYIEGEWKGYEVSGISHHTPTKAGGIMRRRKESGGSGGSGAKKGRRAWSEEEVYNGQLSQETYCADDETLTEDHRSSLGRSSFGTGDEIVSDFESSQGSVGVKKGLDLSLAYEGAGARKRSLDGLGKGDTGCETPLKGKPSKKKGKISGEAGTPF</sequence>
<dbReference type="PANTHER" id="PTHR11373:SF4">
    <property type="entry name" value="DEOXYNUCLEOSIDE TRIPHOSPHATE TRIPHOSPHOHYDROLASE SAMHD1"/>
    <property type="match status" value="1"/>
</dbReference>
<dbReference type="GO" id="GO:0008832">
    <property type="term" value="F:dGTPase activity"/>
    <property type="evidence" value="ECO:0007669"/>
    <property type="project" value="TreeGrafter"/>
</dbReference>
<dbReference type="GO" id="GO:0006203">
    <property type="term" value="P:dGTP catabolic process"/>
    <property type="evidence" value="ECO:0007669"/>
    <property type="project" value="TreeGrafter"/>
</dbReference>
<feature type="domain" description="HD/PDEase" evidence="2">
    <location>
        <begin position="72"/>
        <end position="303"/>
    </location>
</feature>
<dbReference type="InterPro" id="IPR050135">
    <property type="entry name" value="dGTPase-like"/>
</dbReference>
<dbReference type="SUPFAM" id="SSF109604">
    <property type="entry name" value="HD-domain/PDEase-like"/>
    <property type="match status" value="1"/>
</dbReference>
<evidence type="ECO:0000259" key="2">
    <source>
        <dbReference type="SMART" id="SM00471"/>
    </source>
</evidence>
<protein>
    <recommendedName>
        <fullName evidence="2">HD/PDEase domain-containing protein</fullName>
    </recommendedName>
</protein>
<feature type="region of interest" description="Disordered" evidence="1">
    <location>
        <begin position="722"/>
        <end position="758"/>
    </location>
</feature>
<accession>A0A9W7FVX0</accession>
<dbReference type="GO" id="GO:0005634">
    <property type="term" value="C:nucleus"/>
    <property type="evidence" value="ECO:0007669"/>
    <property type="project" value="TreeGrafter"/>
</dbReference>
<comment type="caution">
    <text evidence="3">The sequence shown here is derived from an EMBL/GenBank/DDBJ whole genome shotgun (WGS) entry which is preliminary data.</text>
</comment>
<reference evidence="4" key="1">
    <citation type="journal article" date="2023" name="Commun. Biol.">
        <title>Genome analysis of Parmales, the sister group of diatoms, reveals the evolutionary specialization of diatoms from phago-mixotrophs to photoautotrophs.</title>
        <authorList>
            <person name="Ban H."/>
            <person name="Sato S."/>
            <person name="Yoshikawa S."/>
            <person name="Yamada K."/>
            <person name="Nakamura Y."/>
            <person name="Ichinomiya M."/>
            <person name="Sato N."/>
            <person name="Blanc-Mathieu R."/>
            <person name="Endo H."/>
            <person name="Kuwata A."/>
            <person name="Ogata H."/>
        </authorList>
    </citation>
    <scope>NUCLEOTIDE SEQUENCE [LARGE SCALE GENOMIC DNA]</scope>
</reference>
<dbReference type="CDD" id="cd00077">
    <property type="entry name" value="HDc"/>
    <property type="match status" value="1"/>
</dbReference>
<evidence type="ECO:0000313" key="4">
    <source>
        <dbReference type="Proteomes" id="UP001165065"/>
    </source>
</evidence>
<dbReference type="Proteomes" id="UP001165065">
    <property type="component" value="Unassembled WGS sequence"/>
</dbReference>
<feature type="region of interest" description="Disordered" evidence="1">
    <location>
        <begin position="140"/>
        <end position="180"/>
    </location>
</feature>
<dbReference type="InterPro" id="IPR006674">
    <property type="entry name" value="HD_domain"/>
</dbReference>
<evidence type="ECO:0000256" key="1">
    <source>
        <dbReference type="SAM" id="MobiDB-lite"/>
    </source>
</evidence>
<dbReference type="EMBL" id="BRYA01000558">
    <property type="protein sequence ID" value="GMI23001.1"/>
    <property type="molecule type" value="Genomic_DNA"/>
</dbReference>
<feature type="compositionally biased region" description="Low complexity" evidence="1">
    <location>
        <begin position="144"/>
        <end position="167"/>
    </location>
</feature>